<feature type="region of interest" description="Disordered" evidence="1">
    <location>
        <begin position="212"/>
        <end position="242"/>
    </location>
</feature>
<organism evidence="2 3">
    <name type="scientific">Dimorphilus gyrociliatus</name>
    <dbReference type="NCBI Taxonomy" id="2664684"/>
    <lineage>
        <taxon>Eukaryota</taxon>
        <taxon>Metazoa</taxon>
        <taxon>Spiralia</taxon>
        <taxon>Lophotrochozoa</taxon>
        <taxon>Annelida</taxon>
        <taxon>Polychaeta</taxon>
        <taxon>Polychaeta incertae sedis</taxon>
        <taxon>Dinophilidae</taxon>
        <taxon>Dimorphilus</taxon>
    </lineage>
</organism>
<comment type="caution">
    <text evidence="2">The sequence shown here is derived from an EMBL/GenBank/DDBJ whole genome shotgun (WGS) entry which is preliminary data.</text>
</comment>
<evidence type="ECO:0000313" key="2">
    <source>
        <dbReference type="EMBL" id="CAD5114087.1"/>
    </source>
</evidence>
<feature type="compositionally biased region" description="Polar residues" evidence="1">
    <location>
        <begin position="215"/>
        <end position="242"/>
    </location>
</feature>
<dbReference type="EMBL" id="CAJFCJ010000005">
    <property type="protein sequence ID" value="CAD5114087.1"/>
    <property type="molecule type" value="Genomic_DNA"/>
</dbReference>
<name>A0A7I8VEI0_9ANNE</name>
<sequence length="255" mass="29712">MDDDNDGRSSEQFDNDTTSGRHSLWSQFENHVKSVNGDSSHLLDIKVKLNLQKPSKDFLLVQKELKDERNNQDNKSDKNGVCFKSPCFRVIHRKPTERNLKVPTKQASEDVKKAAKRGWHKIKRNVEDVKADRKAAKSEQNWDVLKHCLDDMAANEDAVKQRLYNRYLNDPYKWRENLSHYPSHVKIRVEQERRARERAERTISASPRIKKIFSGGNSQSAHSSRPTTSISKIRPKSTPNIEFSTRRTYLKNAWK</sequence>
<keyword evidence="3" id="KW-1185">Reference proteome</keyword>
<protein>
    <submittedName>
        <fullName evidence="2">DgyrCDS3235</fullName>
    </submittedName>
</protein>
<reference evidence="2 3" key="1">
    <citation type="submission" date="2020-08" db="EMBL/GenBank/DDBJ databases">
        <authorList>
            <person name="Hejnol A."/>
        </authorList>
    </citation>
    <scope>NUCLEOTIDE SEQUENCE [LARGE SCALE GENOMIC DNA]</scope>
</reference>
<proteinExistence type="predicted"/>
<evidence type="ECO:0000313" key="3">
    <source>
        <dbReference type="Proteomes" id="UP000549394"/>
    </source>
</evidence>
<evidence type="ECO:0000256" key="1">
    <source>
        <dbReference type="SAM" id="MobiDB-lite"/>
    </source>
</evidence>
<feature type="region of interest" description="Disordered" evidence="1">
    <location>
        <begin position="1"/>
        <end position="22"/>
    </location>
</feature>
<accession>A0A7I8VEI0</accession>
<dbReference type="Proteomes" id="UP000549394">
    <property type="component" value="Unassembled WGS sequence"/>
</dbReference>
<gene>
    <name evidence="2" type="ORF">DGYR_LOCUS2976</name>
</gene>
<dbReference type="AlphaFoldDB" id="A0A7I8VEI0"/>
<feature type="compositionally biased region" description="Polar residues" evidence="1">
    <location>
        <begin position="12"/>
        <end position="22"/>
    </location>
</feature>
<feature type="compositionally biased region" description="Basic and acidic residues" evidence="1">
    <location>
        <begin position="1"/>
        <end position="11"/>
    </location>
</feature>